<dbReference type="InterPro" id="IPR003660">
    <property type="entry name" value="HAMP_dom"/>
</dbReference>
<gene>
    <name evidence="19" type="ORF">B1s21122_01375</name>
</gene>
<dbReference type="SUPFAM" id="SSF47384">
    <property type="entry name" value="Homodimeric domain of signal transducing histidine kinase"/>
    <property type="match status" value="1"/>
</dbReference>
<evidence type="ECO:0000256" key="10">
    <source>
        <dbReference type="ARBA" id="ARBA00022840"/>
    </source>
</evidence>
<evidence type="ECO:0000256" key="11">
    <source>
        <dbReference type="ARBA" id="ARBA00022989"/>
    </source>
</evidence>
<dbReference type="SUPFAM" id="SSF158472">
    <property type="entry name" value="HAMP domain-like"/>
    <property type="match status" value="1"/>
</dbReference>
<keyword evidence="13 16" id="KW-0472">Membrane</keyword>
<dbReference type="Gene3D" id="3.30.565.10">
    <property type="entry name" value="Histidine kinase-like ATPase, C-terminal domain"/>
    <property type="match status" value="1"/>
</dbReference>
<dbReference type="SMART" id="SM00388">
    <property type="entry name" value="HisKA"/>
    <property type="match status" value="1"/>
</dbReference>
<dbReference type="NCBIfam" id="NF040691">
    <property type="entry name" value="MtrAB_MtrB"/>
    <property type="match status" value="1"/>
</dbReference>
<keyword evidence="8" id="KW-0547">Nucleotide-binding</keyword>
<keyword evidence="7 16" id="KW-0812">Transmembrane</keyword>
<evidence type="ECO:0000256" key="5">
    <source>
        <dbReference type="ARBA" id="ARBA00022553"/>
    </source>
</evidence>
<dbReference type="EC" id="2.7.13.3" evidence="3"/>
<accession>A0A249JWX4</accession>
<evidence type="ECO:0000256" key="14">
    <source>
        <dbReference type="ARBA" id="ARBA00035305"/>
    </source>
</evidence>
<dbReference type="FunFam" id="3.30.565.10:FF:000013">
    <property type="entry name" value="Two-component sensor histidine kinase"/>
    <property type="match status" value="1"/>
</dbReference>
<feature type="transmembrane region" description="Helical" evidence="16">
    <location>
        <begin position="189"/>
        <end position="213"/>
    </location>
</feature>
<dbReference type="KEGG" id="abam:B1s21122_01375"/>
<proteinExistence type="predicted"/>
<evidence type="ECO:0000256" key="13">
    <source>
        <dbReference type="ARBA" id="ARBA00023136"/>
    </source>
</evidence>
<keyword evidence="11 16" id="KW-1133">Transmembrane helix</keyword>
<dbReference type="PANTHER" id="PTHR45453:SF1">
    <property type="entry name" value="PHOSPHATE REGULON SENSOR PROTEIN PHOR"/>
    <property type="match status" value="1"/>
</dbReference>
<dbReference type="Pfam" id="PF00672">
    <property type="entry name" value="HAMP"/>
    <property type="match status" value="1"/>
</dbReference>
<feature type="domain" description="Histidine kinase" evidence="17">
    <location>
        <begin position="281"/>
        <end position="495"/>
    </location>
</feature>
<evidence type="ECO:0000256" key="3">
    <source>
        <dbReference type="ARBA" id="ARBA00012438"/>
    </source>
</evidence>
<dbReference type="Proteomes" id="UP000217153">
    <property type="component" value="Chromosome"/>
</dbReference>
<dbReference type="Gene3D" id="6.10.340.10">
    <property type="match status" value="1"/>
</dbReference>
<evidence type="ECO:0000256" key="7">
    <source>
        <dbReference type="ARBA" id="ARBA00022692"/>
    </source>
</evidence>
<evidence type="ECO:0000256" key="15">
    <source>
        <dbReference type="ARBA" id="ARBA00039401"/>
    </source>
</evidence>
<keyword evidence="5" id="KW-0597">Phosphoprotein</keyword>
<sequence>MLLSKIKIRQSLSLKVLLTSLAFSIIIAAVIGISVHNRVATTIINEKIAISKVETANALYLAQGHFNIARFQDDSGLNKVVQDFITSSREDGSLSGRETVILPFAKSGNEQSVYQTVPTLLVLDSIPKSFREQVRQADEVLDKRVTIRYSDGKEFPGFLIGGKLNIPRTGVYEIYYLFKLDAQYQSISVITWTLFAAGLLLVLLIGLSTQFVIRQVVSPVQQAAAVAEKFTQGDLTSRMSVSSDDELASLGNSFNEMAVSIQQQIARLENLSMLQQRFVSDVSHELRTPLTTLRMAAEVIYEQKGNFDTNIARSSELLINQIDRFELLLSDLLEVSRFDAEAAALGVVNFDIANLVKKTVDYLHPSKSALFEVLTPAEPIQIEGDPRRIERILRNLITNAVDHGEGKKVQVQIKTSENEVAIGVRDYGLGFNEEDAPYLFDRFWRADPSRARTSGGTGLGLSIALEDAKLHQGQLLAWGKPQHGAHFVLTLPKLHGNSVQSFPIALVPDDLISTANKI</sequence>
<feature type="transmembrane region" description="Helical" evidence="16">
    <location>
        <begin position="12"/>
        <end position="35"/>
    </location>
</feature>
<dbReference type="EMBL" id="CP016768">
    <property type="protein sequence ID" value="ASY09016.1"/>
    <property type="molecule type" value="Genomic_DNA"/>
</dbReference>
<dbReference type="SMART" id="SM00304">
    <property type="entry name" value="HAMP"/>
    <property type="match status" value="1"/>
</dbReference>
<dbReference type="Gene3D" id="1.10.287.130">
    <property type="match status" value="1"/>
</dbReference>
<comment type="subcellular location">
    <subcellularLocation>
        <location evidence="2">Cell membrane</location>
        <topology evidence="2">Multi-pass membrane protein</topology>
    </subcellularLocation>
</comment>
<evidence type="ECO:0000313" key="19">
    <source>
        <dbReference type="EMBL" id="ASY09016.1"/>
    </source>
</evidence>
<dbReference type="InterPro" id="IPR036097">
    <property type="entry name" value="HisK_dim/P_sf"/>
</dbReference>
<organism evidence="19 20">
    <name type="scientific">Candidatus Nanopelagicus limnae</name>
    <dbReference type="NCBI Taxonomy" id="1884634"/>
    <lineage>
        <taxon>Bacteria</taxon>
        <taxon>Bacillati</taxon>
        <taxon>Actinomycetota</taxon>
        <taxon>Actinomycetes</taxon>
        <taxon>Candidatus Nanopelagicales</taxon>
        <taxon>Candidatus Nanopelagicaceae</taxon>
        <taxon>Candidatus Nanopelagicus</taxon>
    </lineage>
</organism>
<keyword evidence="20" id="KW-1185">Reference proteome</keyword>
<dbReference type="InterPro" id="IPR047669">
    <property type="entry name" value="MtrAB_MtrB"/>
</dbReference>
<dbReference type="PROSITE" id="PS50885">
    <property type="entry name" value="HAMP"/>
    <property type="match status" value="1"/>
</dbReference>
<reference evidence="20" key="1">
    <citation type="submission" date="2016-10" db="EMBL/GenBank/DDBJ databases">
        <title>High microdiversification within the ubiquitous acI lineage of Actinobacteria.</title>
        <authorList>
            <person name="Neuenschwander S.M."/>
            <person name="Salcher M."/>
            <person name="Ghai R."/>
            <person name="Pernthaler J."/>
        </authorList>
    </citation>
    <scope>NUCLEOTIDE SEQUENCE [LARGE SCALE GENOMIC DNA]</scope>
</reference>
<dbReference type="GO" id="GO:0005886">
    <property type="term" value="C:plasma membrane"/>
    <property type="evidence" value="ECO:0007669"/>
    <property type="project" value="UniProtKB-SubCell"/>
</dbReference>
<dbReference type="InterPro" id="IPR003594">
    <property type="entry name" value="HATPase_dom"/>
</dbReference>
<name>A0A249JWX4_9ACTN</name>
<evidence type="ECO:0000259" key="18">
    <source>
        <dbReference type="PROSITE" id="PS50885"/>
    </source>
</evidence>
<dbReference type="PRINTS" id="PR00344">
    <property type="entry name" value="BCTRLSENSOR"/>
</dbReference>
<dbReference type="InterPro" id="IPR050351">
    <property type="entry name" value="BphY/WalK/GraS-like"/>
</dbReference>
<evidence type="ECO:0000259" key="17">
    <source>
        <dbReference type="PROSITE" id="PS50109"/>
    </source>
</evidence>
<dbReference type="GO" id="GO:0000155">
    <property type="term" value="F:phosphorelay sensor kinase activity"/>
    <property type="evidence" value="ECO:0007669"/>
    <property type="project" value="InterPro"/>
</dbReference>
<evidence type="ECO:0000256" key="12">
    <source>
        <dbReference type="ARBA" id="ARBA00023012"/>
    </source>
</evidence>
<evidence type="ECO:0000256" key="16">
    <source>
        <dbReference type="SAM" id="Phobius"/>
    </source>
</evidence>
<dbReference type="FunFam" id="1.10.287.130:FF:000010">
    <property type="entry name" value="Two-component sensor histidine kinase"/>
    <property type="match status" value="1"/>
</dbReference>
<dbReference type="InterPro" id="IPR036890">
    <property type="entry name" value="HATPase_C_sf"/>
</dbReference>
<evidence type="ECO:0000256" key="1">
    <source>
        <dbReference type="ARBA" id="ARBA00000085"/>
    </source>
</evidence>
<dbReference type="PROSITE" id="PS50109">
    <property type="entry name" value="HIS_KIN"/>
    <property type="match status" value="1"/>
</dbReference>
<evidence type="ECO:0000256" key="8">
    <source>
        <dbReference type="ARBA" id="ARBA00022741"/>
    </source>
</evidence>
<dbReference type="InterPro" id="IPR003661">
    <property type="entry name" value="HisK_dim/P_dom"/>
</dbReference>
<keyword evidence="10" id="KW-0067">ATP-binding</keyword>
<keyword evidence="12" id="KW-0902">Two-component regulatory system</keyword>
<dbReference type="OrthoDB" id="9786919at2"/>
<feature type="domain" description="HAMP" evidence="18">
    <location>
        <begin position="214"/>
        <end position="266"/>
    </location>
</feature>
<dbReference type="Pfam" id="PF02518">
    <property type="entry name" value="HATPase_c"/>
    <property type="match status" value="1"/>
</dbReference>
<keyword evidence="6" id="KW-0808">Transferase</keyword>
<comment type="catalytic activity">
    <reaction evidence="1">
        <text>ATP + protein L-histidine = ADP + protein N-phospho-L-histidine.</text>
        <dbReference type="EC" id="2.7.13.3"/>
    </reaction>
</comment>
<dbReference type="SMART" id="SM00387">
    <property type="entry name" value="HATPase_c"/>
    <property type="match status" value="1"/>
</dbReference>
<keyword evidence="9 19" id="KW-0418">Kinase</keyword>
<dbReference type="CDD" id="cd06225">
    <property type="entry name" value="HAMP"/>
    <property type="match status" value="1"/>
</dbReference>
<evidence type="ECO:0000256" key="6">
    <source>
        <dbReference type="ARBA" id="ARBA00022679"/>
    </source>
</evidence>
<keyword evidence="4" id="KW-1003">Cell membrane</keyword>
<evidence type="ECO:0000256" key="9">
    <source>
        <dbReference type="ARBA" id="ARBA00022777"/>
    </source>
</evidence>
<evidence type="ECO:0000313" key="20">
    <source>
        <dbReference type="Proteomes" id="UP000217153"/>
    </source>
</evidence>
<dbReference type="SUPFAM" id="SSF55874">
    <property type="entry name" value="ATPase domain of HSP90 chaperone/DNA topoisomerase II/histidine kinase"/>
    <property type="match status" value="1"/>
</dbReference>
<dbReference type="GO" id="GO:0016036">
    <property type="term" value="P:cellular response to phosphate starvation"/>
    <property type="evidence" value="ECO:0007669"/>
    <property type="project" value="TreeGrafter"/>
</dbReference>
<dbReference type="GO" id="GO:0004721">
    <property type="term" value="F:phosphoprotein phosphatase activity"/>
    <property type="evidence" value="ECO:0007669"/>
    <property type="project" value="TreeGrafter"/>
</dbReference>
<evidence type="ECO:0000256" key="2">
    <source>
        <dbReference type="ARBA" id="ARBA00004651"/>
    </source>
</evidence>
<evidence type="ECO:0000256" key="4">
    <source>
        <dbReference type="ARBA" id="ARBA00022475"/>
    </source>
</evidence>
<dbReference type="CDD" id="cd00082">
    <property type="entry name" value="HisKA"/>
    <property type="match status" value="1"/>
</dbReference>
<dbReference type="InterPro" id="IPR004358">
    <property type="entry name" value="Sig_transdc_His_kin-like_C"/>
</dbReference>
<dbReference type="Pfam" id="PF00512">
    <property type="entry name" value="HisKA"/>
    <property type="match status" value="1"/>
</dbReference>
<dbReference type="InterPro" id="IPR005467">
    <property type="entry name" value="His_kinase_dom"/>
</dbReference>
<dbReference type="GO" id="GO:0005524">
    <property type="term" value="F:ATP binding"/>
    <property type="evidence" value="ECO:0007669"/>
    <property type="project" value="UniProtKB-KW"/>
</dbReference>
<dbReference type="PANTHER" id="PTHR45453">
    <property type="entry name" value="PHOSPHATE REGULON SENSOR PROTEIN PHOR"/>
    <property type="match status" value="1"/>
</dbReference>
<dbReference type="AlphaFoldDB" id="A0A249JWX4"/>
<protein>
    <recommendedName>
        <fullName evidence="14">Sensor histidine kinase MtrB</fullName>
        <ecNumber evidence="3">2.7.13.3</ecNumber>
    </recommendedName>
    <alternativeName>
        <fullName evidence="15">Sensor-like histidine kinase SenX3</fullName>
    </alternativeName>
</protein>
<dbReference type="RefSeq" id="WP_095680324.1">
    <property type="nucleotide sequence ID" value="NZ_CP016768.2"/>
</dbReference>